<sequence>MLAELNRKKSQVNTGVTKSGPHSHDSFVSLVVFKGWNELHVSSVYKLGGGSQWQVFVCLHKKFLFFYVALCLDSYPLKSL</sequence>
<proteinExistence type="predicted"/>
<dbReference type="EMBL" id="GGEC01025781">
    <property type="protein sequence ID" value="MBX06265.1"/>
    <property type="molecule type" value="Transcribed_RNA"/>
</dbReference>
<evidence type="ECO:0000256" key="1">
    <source>
        <dbReference type="SAM" id="MobiDB-lite"/>
    </source>
</evidence>
<feature type="region of interest" description="Disordered" evidence="1">
    <location>
        <begin position="1"/>
        <end position="24"/>
    </location>
</feature>
<dbReference type="AlphaFoldDB" id="A0A2P2KKL8"/>
<name>A0A2P2KKL8_RHIMU</name>
<evidence type="ECO:0000313" key="2">
    <source>
        <dbReference type="EMBL" id="MBX06265.1"/>
    </source>
</evidence>
<accession>A0A2P2KKL8</accession>
<protein>
    <submittedName>
        <fullName evidence="2">Uncharacterized protein</fullName>
    </submittedName>
</protein>
<reference evidence="2" key="1">
    <citation type="submission" date="2018-02" db="EMBL/GenBank/DDBJ databases">
        <title>Rhizophora mucronata_Transcriptome.</title>
        <authorList>
            <person name="Meera S.P."/>
            <person name="Sreeshan A."/>
            <person name="Augustine A."/>
        </authorList>
    </citation>
    <scope>NUCLEOTIDE SEQUENCE</scope>
    <source>
        <tissue evidence="2">Leaf</tissue>
    </source>
</reference>
<organism evidence="2">
    <name type="scientific">Rhizophora mucronata</name>
    <name type="common">Asiatic mangrove</name>
    <dbReference type="NCBI Taxonomy" id="61149"/>
    <lineage>
        <taxon>Eukaryota</taxon>
        <taxon>Viridiplantae</taxon>
        <taxon>Streptophyta</taxon>
        <taxon>Embryophyta</taxon>
        <taxon>Tracheophyta</taxon>
        <taxon>Spermatophyta</taxon>
        <taxon>Magnoliopsida</taxon>
        <taxon>eudicotyledons</taxon>
        <taxon>Gunneridae</taxon>
        <taxon>Pentapetalae</taxon>
        <taxon>rosids</taxon>
        <taxon>fabids</taxon>
        <taxon>Malpighiales</taxon>
        <taxon>Rhizophoraceae</taxon>
        <taxon>Rhizophora</taxon>
    </lineage>
</organism>